<dbReference type="GO" id="GO:0005615">
    <property type="term" value="C:extracellular space"/>
    <property type="evidence" value="ECO:0007669"/>
    <property type="project" value="TreeGrafter"/>
</dbReference>
<dbReference type="EMBL" id="JAPWTK010000036">
    <property type="protein sequence ID" value="KAJ8955685.1"/>
    <property type="molecule type" value="Genomic_DNA"/>
</dbReference>
<dbReference type="Gene3D" id="1.10.238.20">
    <property type="entry name" value="Pheromone/general odorant binding protein domain"/>
    <property type="match status" value="2"/>
</dbReference>
<dbReference type="AlphaFoldDB" id="A0AAV8YV70"/>
<gene>
    <name evidence="6" type="ORF">NQ318_008556</name>
</gene>
<comment type="subcellular location">
    <subcellularLocation>
        <location evidence="1">Secreted</location>
    </subcellularLocation>
</comment>
<reference evidence="6" key="1">
    <citation type="journal article" date="2023" name="Insect Mol. Biol.">
        <title>Genome sequencing provides insights into the evolution of gene families encoding plant cell wall-degrading enzymes in longhorned beetles.</title>
        <authorList>
            <person name="Shin N.R."/>
            <person name="Okamura Y."/>
            <person name="Kirsch R."/>
            <person name="Pauchet Y."/>
        </authorList>
    </citation>
    <scope>NUCLEOTIDE SEQUENCE</scope>
    <source>
        <strain evidence="6">AMC_N1</strain>
    </source>
</reference>
<evidence type="ECO:0000256" key="1">
    <source>
        <dbReference type="ARBA" id="ARBA00004613"/>
    </source>
</evidence>
<keyword evidence="3" id="KW-0964">Secreted</keyword>
<sequence length="297" mass="33768">MKYVVGLLATVLAVSLAEYQRYVLQAEIILTEEQIQKLLVHHKACLTVPSRGDEFAGSLVKGVLIDDQQFKEYLFCISKRIGFQNDAGDVNKELIIEKLRKSVKDPSKAEEYVDTCLAKKTDSPIDTAIFPYNNNSFREQSSKSEIFTEEQIKGLLVHHKPCLTVPTRGDEFGERLANLDLIDDEQLKNYLFCVSKRIGFQNEAGDTRKEVLVEMIRNSKKNTSKAEEYIDICLANKNDSPTDTIYKIIRKWLEFRTGTLDVGELPKFTTQETQRRCTTISIACSVSSCVPTWTFNS</sequence>
<protein>
    <submittedName>
        <fullName evidence="6">Uncharacterized protein</fullName>
    </submittedName>
</protein>
<dbReference type="InterPro" id="IPR006170">
    <property type="entry name" value="PBP/GOBP"/>
</dbReference>
<comment type="caution">
    <text evidence="6">The sequence shown here is derived from an EMBL/GenBank/DDBJ whole genome shotgun (WGS) entry which is preliminary data.</text>
</comment>
<dbReference type="Proteomes" id="UP001162162">
    <property type="component" value="Unassembled WGS sequence"/>
</dbReference>
<dbReference type="SMART" id="SM00708">
    <property type="entry name" value="PhBP"/>
    <property type="match status" value="2"/>
</dbReference>
<dbReference type="GO" id="GO:0007608">
    <property type="term" value="P:sensory perception of smell"/>
    <property type="evidence" value="ECO:0007669"/>
    <property type="project" value="TreeGrafter"/>
</dbReference>
<evidence type="ECO:0000256" key="5">
    <source>
        <dbReference type="SAM" id="SignalP"/>
    </source>
</evidence>
<accession>A0AAV8YV70</accession>
<evidence type="ECO:0000256" key="3">
    <source>
        <dbReference type="ARBA" id="ARBA00022525"/>
    </source>
</evidence>
<dbReference type="InterPro" id="IPR036728">
    <property type="entry name" value="PBP_GOBP_sf"/>
</dbReference>
<evidence type="ECO:0000313" key="6">
    <source>
        <dbReference type="EMBL" id="KAJ8955685.1"/>
    </source>
</evidence>
<evidence type="ECO:0000313" key="7">
    <source>
        <dbReference type="Proteomes" id="UP001162162"/>
    </source>
</evidence>
<evidence type="ECO:0000256" key="4">
    <source>
        <dbReference type="ARBA" id="ARBA00022729"/>
    </source>
</evidence>
<dbReference type="PANTHER" id="PTHR11857">
    <property type="entry name" value="ODORANT BINDING PROTEIN-RELATED"/>
    <property type="match status" value="1"/>
</dbReference>
<keyword evidence="7" id="KW-1185">Reference proteome</keyword>
<dbReference type="SUPFAM" id="SSF47565">
    <property type="entry name" value="Insect pheromone/odorant-binding proteins"/>
    <property type="match status" value="2"/>
</dbReference>
<dbReference type="PANTHER" id="PTHR11857:SF43">
    <property type="entry name" value="GEO07291P1-RELATED"/>
    <property type="match status" value="1"/>
</dbReference>
<organism evidence="6 7">
    <name type="scientific">Aromia moschata</name>
    <dbReference type="NCBI Taxonomy" id="1265417"/>
    <lineage>
        <taxon>Eukaryota</taxon>
        <taxon>Metazoa</taxon>
        <taxon>Ecdysozoa</taxon>
        <taxon>Arthropoda</taxon>
        <taxon>Hexapoda</taxon>
        <taxon>Insecta</taxon>
        <taxon>Pterygota</taxon>
        <taxon>Neoptera</taxon>
        <taxon>Endopterygota</taxon>
        <taxon>Coleoptera</taxon>
        <taxon>Polyphaga</taxon>
        <taxon>Cucujiformia</taxon>
        <taxon>Chrysomeloidea</taxon>
        <taxon>Cerambycidae</taxon>
        <taxon>Cerambycinae</taxon>
        <taxon>Callichromatini</taxon>
        <taxon>Aromia</taxon>
    </lineage>
</organism>
<feature type="signal peptide" evidence="5">
    <location>
        <begin position="1"/>
        <end position="17"/>
    </location>
</feature>
<feature type="chain" id="PRO_5043631076" evidence="5">
    <location>
        <begin position="18"/>
        <end position="297"/>
    </location>
</feature>
<dbReference type="Pfam" id="PF01395">
    <property type="entry name" value="PBP_GOBP"/>
    <property type="match status" value="2"/>
</dbReference>
<proteinExistence type="inferred from homology"/>
<comment type="similarity">
    <text evidence="2">Belongs to the PBP/GOBP family.</text>
</comment>
<dbReference type="GO" id="GO:0005549">
    <property type="term" value="F:odorant binding"/>
    <property type="evidence" value="ECO:0007669"/>
    <property type="project" value="InterPro"/>
</dbReference>
<keyword evidence="4 5" id="KW-0732">Signal</keyword>
<evidence type="ECO:0000256" key="2">
    <source>
        <dbReference type="ARBA" id="ARBA00008098"/>
    </source>
</evidence>
<name>A0AAV8YV70_9CUCU</name>
<dbReference type="CDD" id="cd23992">
    <property type="entry name" value="PBP_GOBP"/>
    <property type="match status" value="2"/>
</dbReference>